<dbReference type="EC" id="2.3.1.286" evidence="6"/>
<gene>
    <name evidence="14" type="primary">hst2</name>
    <name evidence="13" type="ORF">SJAG_01075</name>
</gene>
<evidence type="ECO:0000256" key="5">
    <source>
        <dbReference type="ARBA" id="ARBA00023027"/>
    </source>
</evidence>
<comment type="catalytic activity">
    <reaction evidence="6">
        <text>N(6)-acetyl-L-lysyl-[protein] + NAD(+) + H2O = 2''-O-acetyl-ADP-D-ribose + nicotinamide + L-lysyl-[protein]</text>
        <dbReference type="Rhea" id="RHEA:43636"/>
        <dbReference type="Rhea" id="RHEA-COMP:9752"/>
        <dbReference type="Rhea" id="RHEA-COMP:10731"/>
        <dbReference type="ChEBI" id="CHEBI:15377"/>
        <dbReference type="ChEBI" id="CHEBI:17154"/>
        <dbReference type="ChEBI" id="CHEBI:29969"/>
        <dbReference type="ChEBI" id="CHEBI:57540"/>
        <dbReference type="ChEBI" id="CHEBI:61930"/>
        <dbReference type="ChEBI" id="CHEBI:83767"/>
        <dbReference type="EC" id="2.3.1.286"/>
    </reaction>
</comment>
<dbReference type="CDD" id="cd01408">
    <property type="entry name" value="SIRT1"/>
    <property type="match status" value="1"/>
</dbReference>
<protein>
    <recommendedName>
        <fullName evidence="6">NAD-dependent protein deacetylase</fullName>
        <ecNumber evidence="6">2.3.1.286</ecNumber>
    </recommendedName>
</protein>
<evidence type="ECO:0000256" key="4">
    <source>
        <dbReference type="ARBA" id="ARBA00022833"/>
    </source>
</evidence>
<dbReference type="GeneID" id="7048318"/>
<feature type="binding site" evidence="8">
    <location>
        <begin position="115"/>
        <end position="118"/>
    </location>
    <ligand>
        <name>NAD(+)</name>
        <dbReference type="ChEBI" id="CHEBI:57540"/>
    </ligand>
</feature>
<dbReference type="GO" id="GO:0008270">
    <property type="term" value="F:zinc ion binding"/>
    <property type="evidence" value="ECO:0007669"/>
    <property type="project" value="UniProtKB-UniRule"/>
</dbReference>
<feature type="binding site" evidence="8">
    <location>
        <begin position="43"/>
        <end position="45"/>
    </location>
    <ligand>
        <name>NAD(+)</name>
        <dbReference type="ChEBI" id="CHEBI:57540"/>
    </ligand>
</feature>
<comment type="cofactor">
    <cofactor evidence="9">
        <name>Zn(2+)</name>
        <dbReference type="ChEBI" id="CHEBI:29105"/>
    </cofactor>
    <text evidence="9">Binds 1 zinc ion per subunit.</text>
</comment>
<dbReference type="Gene3D" id="3.30.1600.10">
    <property type="entry name" value="SIR2/SIRT2 'Small Domain"/>
    <property type="match status" value="1"/>
</dbReference>
<feature type="binding site" evidence="9 10">
    <location>
        <position position="143"/>
    </location>
    <ligand>
        <name>Zn(2+)</name>
        <dbReference type="ChEBI" id="CHEBI:29105"/>
    </ligand>
</feature>
<evidence type="ECO:0000259" key="12">
    <source>
        <dbReference type="PROSITE" id="PS50305"/>
    </source>
</evidence>
<dbReference type="EMBL" id="KE651166">
    <property type="protein sequence ID" value="EEB06048.2"/>
    <property type="molecule type" value="Genomic_DNA"/>
</dbReference>
<accession>B6JXE7</accession>
<evidence type="ECO:0000313" key="15">
    <source>
        <dbReference type="Proteomes" id="UP000001744"/>
    </source>
</evidence>
<dbReference type="GO" id="GO:0000183">
    <property type="term" value="P:rDNA heterochromatin formation"/>
    <property type="evidence" value="ECO:0000318"/>
    <property type="project" value="GO_Central"/>
</dbReference>
<proteinExistence type="inferred from homology"/>
<keyword evidence="3 6" id="KW-0479">Metal-binding</keyword>
<feature type="binding site" evidence="9 10">
    <location>
        <position position="170"/>
    </location>
    <ligand>
        <name>Zn(2+)</name>
        <dbReference type="ChEBI" id="CHEBI:29105"/>
    </ligand>
</feature>
<evidence type="ECO:0000256" key="7">
    <source>
        <dbReference type="PIRSR" id="PIRSR037938-1"/>
    </source>
</evidence>
<dbReference type="GO" id="GO:0005721">
    <property type="term" value="C:pericentric heterochromatin"/>
    <property type="evidence" value="ECO:0007669"/>
    <property type="project" value="EnsemblFungi"/>
</dbReference>
<dbReference type="PIRSF" id="PIRSF037938">
    <property type="entry name" value="SIR2_euk"/>
    <property type="match status" value="1"/>
</dbReference>
<feature type="binding site" evidence="8">
    <location>
        <position position="252"/>
    </location>
    <ligand>
        <name>NAD(+)</name>
        <dbReference type="ChEBI" id="CHEBI:57540"/>
    </ligand>
</feature>
<evidence type="ECO:0000256" key="10">
    <source>
        <dbReference type="PROSITE-ProRule" id="PRU00236"/>
    </source>
</evidence>
<feature type="binding site" evidence="8">
    <location>
        <begin position="232"/>
        <end position="234"/>
    </location>
    <ligand>
        <name>NAD(+)</name>
        <dbReference type="ChEBI" id="CHEBI:57540"/>
    </ligand>
</feature>
<dbReference type="OrthoDB" id="420264at2759"/>
<dbReference type="GO" id="GO:0099115">
    <property type="term" value="C:chromosome, subtelomeric region"/>
    <property type="evidence" value="ECO:0007669"/>
    <property type="project" value="EnsemblFungi"/>
</dbReference>
<evidence type="ECO:0000256" key="3">
    <source>
        <dbReference type="ARBA" id="ARBA00022723"/>
    </source>
</evidence>
<evidence type="ECO:0000313" key="14">
    <source>
        <dbReference type="JaponicusDB" id="SJAG_01075"/>
    </source>
</evidence>
<feature type="compositionally biased region" description="Basic and acidic residues" evidence="11">
    <location>
        <begin position="363"/>
        <end position="377"/>
    </location>
</feature>
<dbReference type="GO" id="GO:0031934">
    <property type="term" value="C:mating-type region heterochromatin"/>
    <property type="evidence" value="ECO:0007669"/>
    <property type="project" value="EnsemblFungi"/>
</dbReference>
<evidence type="ECO:0000256" key="8">
    <source>
        <dbReference type="PIRSR" id="PIRSR037938-2"/>
    </source>
</evidence>
<dbReference type="InterPro" id="IPR050134">
    <property type="entry name" value="NAD-dep_sirtuin_deacylases"/>
</dbReference>
<dbReference type="GO" id="GO:0005634">
    <property type="term" value="C:nucleus"/>
    <property type="evidence" value="ECO:0000318"/>
    <property type="project" value="GO_Central"/>
</dbReference>
<evidence type="ECO:0000313" key="13">
    <source>
        <dbReference type="EMBL" id="EEB06048.2"/>
    </source>
</evidence>
<dbReference type="PANTHER" id="PTHR11085">
    <property type="entry name" value="NAD-DEPENDENT PROTEIN DEACYLASE SIRTUIN-5, MITOCHONDRIAL-RELATED"/>
    <property type="match status" value="1"/>
</dbReference>
<dbReference type="GO" id="GO:0070403">
    <property type="term" value="F:NAD+ binding"/>
    <property type="evidence" value="ECO:0007669"/>
    <property type="project" value="UniProtKB-UniRule"/>
</dbReference>
<evidence type="ECO:0000256" key="11">
    <source>
        <dbReference type="SAM" id="MobiDB-lite"/>
    </source>
</evidence>
<dbReference type="PROSITE" id="PS50305">
    <property type="entry name" value="SIRTUIN"/>
    <property type="match status" value="1"/>
</dbReference>
<dbReference type="AlphaFoldDB" id="B6JXE7"/>
<dbReference type="InterPro" id="IPR029035">
    <property type="entry name" value="DHS-like_NAD/FAD-binding_dom"/>
</dbReference>
<feature type="binding site" evidence="8">
    <location>
        <begin position="33"/>
        <end position="37"/>
    </location>
    <ligand>
        <name>NAD(+)</name>
        <dbReference type="ChEBI" id="CHEBI:57540"/>
    </ligand>
</feature>
<dbReference type="eggNOG" id="KOG2682">
    <property type="taxonomic scope" value="Eukaryota"/>
</dbReference>
<evidence type="ECO:0000256" key="2">
    <source>
        <dbReference type="ARBA" id="ARBA00022679"/>
    </source>
</evidence>
<keyword evidence="5 6" id="KW-0520">NAD</keyword>
<sequence length="377" mass="42360">MDSQAVENEKILKNVADDIKNGKYKNICVMVGAGISTAAGIPDFRSPKTGIYHNLQKFNLPYAEAIFDLEYFRENPKPFFELAYELMPGRYMPTPTHYFLRLMNEKGLMLRCFTQNIDTLERIAGVPEDKIVEAHGSFQYNRCIECKEMADSGYVRHCIETKDVPLCEKCKGYVKPTIVFYGEGLPSRFFDCMYEDMEKCDLALVIGTSLLVHPFADLPEIATENCQRLLINREVVGDFSERESDLMVLGDCDALVRQLCKYLDWEKDLDELVKANNEVDLLADVMSNVTLEPKLKGTNVEEDTEDEKEGVTGALPGTISISDGATENDGAEEIVSTGQKPNTQNSEPEARESSTTTVIKPAAAKEPDKSKVERRQK</sequence>
<dbReference type="GO" id="GO:0005737">
    <property type="term" value="C:cytoplasm"/>
    <property type="evidence" value="ECO:0007669"/>
    <property type="project" value="EnsemblFungi"/>
</dbReference>
<feature type="region of interest" description="Disordered" evidence="11">
    <location>
        <begin position="294"/>
        <end position="377"/>
    </location>
</feature>
<evidence type="ECO:0000256" key="6">
    <source>
        <dbReference type="PIRNR" id="PIRNR037938"/>
    </source>
</evidence>
<dbReference type="OMA" id="ATHSCID"/>
<dbReference type="VEuPathDB" id="FungiDB:SJAG_01075"/>
<feature type="binding site" evidence="9 10">
    <location>
        <position position="167"/>
    </location>
    <ligand>
        <name>Zn(2+)</name>
        <dbReference type="ChEBI" id="CHEBI:29105"/>
    </ligand>
</feature>
<dbReference type="STRING" id="402676.B6JXE7"/>
<dbReference type="InterPro" id="IPR026591">
    <property type="entry name" value="Sirtuin_cat_small_dom_sf"/>
</dbReference>
<dbReference type="Gene3D" id="3.40.50.1220">
    <property type="entry name" value="TPP-binding domain"/>
    <property type="match status" value="1"/>
</dbReference>
<feature type="binding site" evidence="9 10">
    <location>
        <position position="146"/>
    </location>
    <ligand>
        <name>Zn(2+)</name>
        <dbReference type="ChEBI" id="CHEBI:29105"/>
    </ligand>
</feature>
<keyword evidence="2 6" id="KW-0808">Transferase</keyword>
<dbReference type="JaponicusDB" id="SJAG_01075">
    <property type="gene designation" value="hst2"/>
</dbReference>
<feature type="binding site" evidence="8">
    <location>
        <begin position="208"/>
        <end position="209"/>
    </location>
    <ligand>
        <name>NAD(+)</name>
        <dbReference type="ChEBI" id="CHEBI:57540"/>
    </ligand>
</feature>
<keyword evidence="15" id="KW-1185">Reference proteome</keyword>
<dbReference type="Proteomes" id="UP000001744">
    <property type="component" value="Unassembled WGS sequence"/>
</dbReference>
<feature type="domain" description="Deacetylase sirtuin-type" evidence="12">
    <location>
        <begin position="5"/>
        <end position="266"/>
    </location>
</feature>
<dbReference type="GO" id="GO:0033553">
    <property type="term" value="C:rDNA heterochromatin"/>
    <property type="evidence" value="ECO:0007669"/>
    <property type="project" value="EnsemblFungi"/>
</dbReference>
<keyword evidence="4 6" id="KW-0862">Zinc</keyword>
<dbReference type="RefSeq" id="XP_002172341.2">
    <property type="nucleotide sequence ID" value="XM_002172305.2"/>
</dbReference>
<dbReference type="HOGENOM" id="CLU_023643_0_0_1"/>
<feature type="active site" description="Proton acceptor" evidence="7 10">
    <location>
        <position position="135"/>
    </location>
</feature>
<dbReference type="InterPro" id="IPR026590">
    <property type="entry name" value="Ssirtuin_cat_dom"/>
</dbReference>
<dbReference type="InterPro" id="IPR017328">
    <property type="entry name" value="Sirtuin_class_I"/>
</dbReference>
<comment type="similarity">
    <text evidence="1 6">Belongs to the sirtuin family. Class I subfamily.</text>
</comment>
<feature type="compositionally biased region" description="Polar residues" evidence="11">
    <location>
        <begin position="336"/>
        <end position="358"/>
    </location>
</feature>
<dbReference type="InterPro" id="IPR003000">
    <property type="entry name" value="Sirtuin"/>
</dbReference>
<evidence type="ECO:0000256" key="9">
    <source>
        <dbReference type="PIRSR" id="PIRSR037938-3"/>
    </source>
</evidence>
<reference evidence="13 15" key="1">
    <citation type="journal article" date="2011" name="Science">
        <title>Comparative functional genomics of the fission yeasts.</title>
        <authorList>
            <person name="Rhind N."/>
            <person name="Chen Z."/>
            <person name="Yassour M."/>
            <person name="Thompson D.A."/>
            <person name="Haas B.J."/>
            <person name="Habib N."/>
            <person name="Wapinski I."/>
            <person name="Roy S."/>
            <person name="Lin M.F."/>
            <person name="Heiman D.I."/>
            <person name="Young S.K."/>
            <person name="Furuya K."/>
            <person name="Guo Y."/>
            <person name="Pidoux A."/>
            <person name="Chen H.M."/>
            <person name="Robbertse B."/>
            <person name="Goldberg J.M."/>
            <person name="Aoki K."/>
            <person name="Bayne E.H."/>
            <person name="Berlin A.M."/>
            <person name="Desjardins C.A."/>
            <person name="Dobbs E."/>
            <person name="Dukaj L."/>
            <person name="Fan L."/>
            <person name="FitzGerald M.G."/>
            <person name="French C."/>
            <person name="Gujja S."/>
            <person name="Hansen K."/>
            <person name="Keifenheim D."/>
            <person name="Levin J.Z."/>
            <person name="Mosher R.A."/>
            <person name="Mueller C.A."/>
            <person name="Pfiffner J."/>
            <person name="Priest M."/>
            <person name="Russ C."/>
            <person name="Smialowska A."/>
            <person name="Swoboda P."/>
            <person name="Sykes S.M."/>
            <person name="Vaughn M."/>
            <person name="Vengrova S."/>
            <person name="Yoder R."/>
            <person name="Zeng Q."/>
            <person name="Allshire R."/>
            <person name="Baulcombe D."/>
            <person name="Birren B.W."/>
            <person name="Brown W."/>
            <person name="Ekwall K."/>
            <person name="Kellis M."/>
            <person name="Leatherwood J."/>
            <person name="Levin H."/>
            <person name="Margalit H."/>
            <person name="Martienssen R."/>
            <person name="Nieduszynski C.A."/>
            <person name="Spatafora J.W."/>
            <person name="Friedman N."/>
            <person name="Dalgaard J.Z."/>
            <person name="Baumann P."/>
            <person name="Niki H."/>
            <person name="Regev A."/>
            <person name="Nusbaum C."/>
        </authorList>
    </citation>
    <scope>NUCLEOTIDE SEQUENCE [LARGE SCALE GENOMIC DNA]</scope>
    <source>
        <strain evidence="15">yFS275 / FY16936</strain>
    </source>
</reference>
<dbReference type="Pfam" id="PF02146">
    <property type="entry name" value="SIR2"/>
    <property type="match status" value="1"/>
</dbReference>
<dbReference type="GO" id="GO:0017136">
    <property type="term" value="F:histone deacetylase activity, NAD-dependent"/>
    <property type="evidence" value="ECO:0000318"/>
    <property type="project" value="GO_Central"/>
</dbReference>
<dbReference type="SUPFAM" id="SSF52467">
    <property type="entry name" value="DHS-like NAD/FAD-binding domain"/>
    <property type="match status" value="1"/>
</dbReference>
<evidence type="ECO:0000256" key="1">
    <source>
        <dbReference type="ARBA" id="ARBA00006924"/>
    </source>
</evidence>
<name>B6JXE7_SCHJY</name>
<dbReference type="PANTHER" id="PTHR11085:SF6">
    <property type="entry name" value="NAD-DEPENDENT PROTEIN DEACETYLASE SIRTUIN-2"/>
    <property type="match status" value="1"/>
</dbReference>
<dbReference type="GO" id="GO:0031508">
    <property type="term" value="P:pericentric heterochromatin formation"/>
    <property type="evidence" value="ECO:0007669"/>
    <property type="project" value="EnsemblFungi"/>
</dbReference>
<organism evidence="13 15">
    <name type="scientific">Schizosaccharomyces japonicus (strain yFS275 / FY16936)</name>
    <name type="common">Fission yeast</name>
    <dbReference type="NCBI Taxonomy" id="402676"/>
    <lineage>
        <taxon>Eukaryota</taxon>
        <taxon>Fungi</taxon>
        <taxon>Dikarya</taxon>
        <taxon>Ascomycota</taxon>
        <taxon>Taphrinomycotina</taxon>
        <taxon>Schizosaccharomycetes</taxon>
        <taxon>Schizosaccharomycetales</taxon>
        <taxon>Schizosaccharomycetaceae</taxon>
        <taxon>Schizosaccharomyces</taxon>
    </lineage>
</organism>